<dbReference type="InterPro" id="IPR006121">
    <property type="entry name" value="HMA_dom"/>
</dbReference>
<dbReference type="AlphaFoldDB" id="A0A939FT58"/>
<dbReference type="CDD" id="cd00371">
    <property type="entry name" value="HMA"/>
    <property type="match status" value="1"/>
</dbReference>
<comment type="caution">
    <text evidence="2">The sequence shown here is derived from an EMBL/GenBank/DDBJ whole genome shotgun (WGS) entry which is preliminary data.</text>
</comment>
<proteinExistence type="predicted"/>
<protein>
    <submittedName>
        <fullName evidence="2">Heavy-metal-associated domain-containing protein</fullName>
    </submittedName>
</protein>
<dbReference type="Proteomes" id="UP000664122">
    <property type="component" value="Unassembled WGS sequence"/>
</dbReference>
<dbReference type="Pfam" id="PF00403">
    <property type="entry name" value="HMA"/>
    <property type="match status" value="1"/>
</dbReference>
<evidence type="ECO:0000313" key="3">
    <source>
        <dbReference type="Proteomes" id="UP000664122"/>
    </source>
</evidence>
<feature type="domain" description="HMA" evidence="1">
    <location>
        <begin position="16"/>
        <end position="80"/>
    </location>
</feature>
<reference evidence="2" key="1">
    <citation type="submission" date="2021-03" db="EMBL/GenBank/DDBJ databases">
        <title>Whole genome sequence of Jiella sp. CQZ9-1.</title>
        <authorList>
            <person name="Tuo L."/>
        </authorList>
    </citation>
    <scope>NUCLEOTIDE SEQUENCE</scope>
    <source>
        <strain evidence="2">CQZ9-1</strain>
    </source>
</reference>
<dbReference type="SUPFAM" id="SSF55008">
    <property type="entry name" value="HMA, heavy metal-associated domain"/>
    <property type="match status" value="1"/>
</dbReference>
<organism evidence="2 3">
    <name type="scientific">Jiella flava</name>
    <dbReference type="NCBI Taxonomy" id="2816857"/>
    <lineage>
        <taxon>Bacteria</taxon>
        <taxon>Pseudomonadati</taxon>
        <taxon>Pseudomonadota</taxon>
        <taxon>Alphaproteobacteria</taxon>
        <taxon>Hyphomicrobiales</taxon>
        <taxon>Aurantimonadaceae</taxon>
        <taxon>Jiella</taxon>
    </lineage>
</organism>
<dbReference type="PROSITE" id="PS50846">
    <property type="entry name" value="HMA_2"/>
    <property type="match status" value="1"/>
</dbReference>
<keyword evidence="3" id="KW-1185">Reference proteome</keyword>
<evidence type="ECO:0000313" key="2">
    <source>
        <dbReference type="EMBL" id="MBO0661463.1"/>
    </source>
</evidence>
<dbReference type="EMBL" id="JAFMPP010000001">
    <property type="protein sequence ID" value="MBO0661463.1"/>
    <property type="molecule type" value="Genomic_DNA"/>
</dbReference>
<dbReference type="InterPro" id="IPR036163">
    <property type="entry name" value="HMA_dom_sf"/>
</dbReference>
<dbReference type="Gene3D" id="3.30.70.100">
    <property type="match status" value="1"/>
</dbReference>
<gene>
    <name evidence="2" type="ORF">J1C48_02635</name>
</gene>
<name>A0A939FT58_9HYPH</name>
<accession>A0A939FT58</accession>
<sequence length="87" mass="9403">MRFFQSATKAPSTDEVTVAFRVEDMTCGHCEATIRKALGEALPDRPVTVDRSAKTVTIQAEETAAKPAETAIREAGYTPERLGVHPA</sequence>
<evidence type="ECO:0000259" key="1">
    <source>
        <dbReference type="PROSITE" id="PS50846"/>
    </source>
</evidence>
<dbReference type="GO" id="GO:0046872">
    <property type="term" value="F:metal ion binding"/>
    <property type="evidence" value="ECO:0007669"/>
    <property type="project" value="InterPro"/>
</dbReference>
<dbReference type="RefSeq" id="WP_207256082.1">
    <property type="nucleotide sequence ID" value="NZ_JAFMPP010000001.1"/>
</dbReference>